<dbReference type="RefSeq" id="WP_230772946.1">
    <property type="nucleotide sequence ID" value="NZ_JAJNCT010000006.1"/>
</dbReference>
<dbReference type="EMBL" id="JAJNCT010000006">
    <property type="protein sequence ID" value="MCD2164881.1"/>
    <property type="molecule type" value="Genomic_DNA"/>
</dbReference>
<comment type="caution">
    <text evidence="1">The sequence shown here is derived from an EMBL/GenBank/DDBJ whole genome shotgun (WGS) entry which is preliminary data.</text>
</comment>
<dbReference type="Proteomes" id="UP001199260">
    <property type="component" value="Unassembled WGS sequence"/>
</dbReference>
<dbReference type="AlphaFoldDB" id="A0AAW4XUI2"/>
<evidence type="ECO:0000313" key="1">
    <source>
        <dbReference type="EMBL" id="MCD2164881.1"/>
    </source>
</evidence>
<reference evidence="1 2" key="1">
    <citation type="submission" date="2021-11" db="EMBL/GenBank/DDBJ databases">
        <title>Genome sequence.</title>
        <authorList>
            <person name="Sun Q."/>
        </authorList>
    </citation>
    <scope>NUCLEOTIDE SEQUENCE [LARGE SCALE GENOMIC DNA]</scope>
    <source>
        <strain evidence="1 2">KCTC 12005</strain>
    </source>
</reference>
<gene>
    <name evidence="1" type="ORF">LPW39_07005</name>
</gene>
<accession>A0AAW4XUI2</accession>
<organism evidence="1 2">
    <name type="scientific">Comamonas koreensis</name>
    <dbReference type="NCBI Taxonomy" id="160825"/>
    <lineage>
        <taxon>Bacteria</taxon>
        <taxon>Pseudomonadati</taxon>
        <taxon>Pseudomonadota</taxon>
        <taxon>Betaproteobacteria</taxon>
        <taxon>Burkholderiales</taxon>
        <taxon>Comamonadaceae</taxon>
        <taxon>Comamonas</taxon>
    </lineage>
</organism>
<proteinExistence type="predicted"/>
<sequence length="81" mass="9084">MSKSMVTYIATHETKSPLRHSEIVENGIEPSKEHFARQLVIKAQDELGIIPDGFPGATPEERLRDYGYTITSKTSTLHITN</sequence>
<name>A0AAW4XUI2_9BURK</name>
<protein>
    <submittedName>
        <fullName evidence="1">Uncharacterized protein</fullName>
    </submittedName>
</protein>
<keyword evidence="2" id="KW-1185">Reference proteome</keyword>
<evidence type="ECO:0000313" key="2">
    <source>
        <dbReference type="Proteomes" id="UP001199260"/>
    </source>
</evidence>